<dbReference type="PANTHER" id="PTHR43899:SF26">
    <property type="entry name" value="ENOYL-(ACYL CARRIER) REDUCTASE"/>
    <property type="match status" value="1"/>
</dbReference>
<dbReference type="EnsemblPlants" id="evm.model.04.414">
    <property type="protein sequence ID" value="cds.evm.model.04.414"/>
    <property type="gene ID" value="evm.TU.04.414"/>
</dbReference>
<dbReference type="Proteomes" id="UP000596661">
    <property type="component" value="Chromosome 4"/>
</dbReference>
<keyword evidence="2" id="KW-0560">Oxidoreductase</keyword>
<dbReference type="PRINTS" id="PR00081">
    <property type="entry name" value="GDHRDH"/>
</dbReference>
<dbReference type="InterPro" id="IPR016137">
    <property type="entry name" value="RGS"/>
</dbReference>
<dbReference type="InterPro" id="IPR002347">
    <property type="entry name" value="SDR_fam"/>
</dbReference>
<dbReference type="Pfam" id="PF02517">
    <property type="entry name" value="Rce1-like"/>
    <property type="match status" value="1"/>
</dbReference>
<dbReference type="OMA" id="KRCLPPI"/>
<evidence type="ECO:0000313" key="6">
    <source>
        <dbReference type="Proteomes" id="UP000596661"/>
    </source>
</evidence>
<keyword evidence="6" id="KW-1185">Reference proteome</keyword>
<dbReference type="InterPro" id="IPR003675">
    <property type="entry name" value="Rce1/LyrA-like_dom"/>
</dbReference>
<feature type="transmembrane region" description="Helical" evidence="3">
    <location>
        <begin position="434"/>
        <end position="453"/>
    </location>
</feature>
<evidence type="ECO:0000256" key="2">
    <source>
        <dbReference type="ARBA" id="ARBA00023002"/>
    </source>
</evidence>
<dbReference type="AlphaFoldDB" id="A0A803PHC6"/>
<dbReference type="GO" id="GO:0045703">
    <property type="term" value="F:ketoreductase activity"/>
    <property type="evidence" value="ECO:0007669"/>
    <property type="project" value="TreeGrafter"/>
</dbReference>
<feature type="transmembrane region" description="Helical" evidence="3">
    <location>
        <begin position="195"/>
        <end position="212"/>
    </location>
</feature>
<dbReference type="SMART" id="SM00315">
    <property type="entry name" value="RGS"/>
    <property type="match status" value="1"/>
</dbReference>
<keyword evidence="3" id="KW-1133">Transmembrane helix</keyword>
<feature type="transmembrane region" description="Helical" evidence="3">
    <location>
        <begin position="357"/>
        <end position="376"/>
    </location>
</feature>
<dbReference type="CDD" id="cd05356">
    <property type="entry name" value="17beta-HSD1_like_SDR_c"/>
    <property type="match status" value="1"/>
</dbReference>
<keyword evidence="3" id="KW-0812">Transmembrane</keyword>
<feature type="transmembrane region" description="Helical" evidence="3">
    <location>
        <begin position="534"/>
        <end position="561"/>
    </location>
</feature>
<dbReference type="Gramene" id="evm.model.04.414">
    <property type="protein sequence ID" value="cds.evm.model.04.414"/>
    <property type="gene ID" value="evm.TU.04.414"/>
</dbReference>
<keyword evidence="3" id="KW-0472">Membrane</keyword>
<dbReference type="Gene3D" id="3.40.50.720">
    <property type="entry name" value="NAD(P)-binding Rossmann-like Domain"/>
    <property type="match status" value="1"/>
</dbReference>
<protein>
    <recommendedName>
        <fullName evidence="4">RGS domain-containing protein</fullName>
    </recommendedName>
</protein>
<dbReference type="InterPro" id="IPR044926">
    <property type="entry name" value="RGS_subdomain_2"/>
</dbReference>
<dbReference type="FunFam" id="3.40.50.720:FF:000137">
    <property type="entry name" value="Hydroxysteroid (17-beta) dehydrogenase 3"/>
    <property type="match status" value="1"/>
</dbReference>
<dbReference type="InterPro" id="IPR051019">
    <property type="entry name" value="VLCFA-Steroid_DH"/>
</dbReference>
<dbReference type="SUPFAM" id="SSF48097">
    <property type="entry name" value="Regulator of G-protein signaling, RGS"/>
    <property type="match status" value="1"/>
</dbReference>
<dbReference type="EMBL" id="UZAU01000358">
    <property type="status" value="NOT_ANNOTATED_CDS"/>
    <property type="molecule type" value="Genomic_DNA"/>
</dbReference>
<dbReference type="Gene3D" id="1.10.167.10">
    <property type="entry name" value="Regulator of G-protein Signalling 4, domain 2"/>
    <property type="match status" value="1"/>
</dbReference>
<reference evidence="5" key="2">
    <citation type="submission" date="2021-03" db="UniProtKB">
        <authorList>
            <consortium name="EnsemblPlants"/>
        </authorList>
    </citation>
    <scope>IDENTIFICATION</scope>
</reference>
<dbReference type="Pfam" id="PF05627">
    <property type="entry name" value="AvrRpt-cleavage"/>
    <property type="match status" value="1"/>
</dbReference>
<proteinExistence type="predicted"/>
<reference evidence="5" key="1">
    <citation type="submission" date="2018-11" db="EMBL/GenBank/DDBJ databases">
        <authorList>
            <person name="Grassa J C."/>
        </authorList>
    </citation>
    <scope>NUCLEOTIDE SEQUENCE [LARGE SCALE GENOMIC DNA]</scope>
</reference>
<feature type="domain" description="RGS" evidence="4">
    <location>
        <begin position="605"/>
        <end position="723"/>
    </location>
</feature>
<feature type="transmembrane region" description="Helical" evidence="3">
    <location>
        <begin position="465"/>
        <end position="489"/>
    </location>
</feature>
<evidence type="ECO:0000256" key="3">
    <source>
        <dbReference type="SAM" id="Phobius"/>
    </source>
</evidence>
<sequence>MLCAAVMLALQGFTCNPRAFARRNSVKKLKKNGKPLGGVADISSKDEYGQEDDTKFDPSDSSAAQKLNMVPSRGTVLQACAVTSGLIAAFGVVLRQVSHLASTEGLPILDCSSKVSFDFEMWHLQLLTGLVVVISSSRYLLLKTWPDFAESSEAANRQVLTSLEPLDYLVVAFLPGISEELLFRGALLPLFGFDWKSVFVVAALFGVLHIGGGRKYSFAVWATFVGLMYGYATILSSSLIVPMASHALNNLQQQQHGNGRPLPKFGEWDVNDPASAEGFTVIFNKARDEKKTGGNPKGGAIASTPKYGDLKQNHESKANGGFAVVNKNPPDEETWLLSRLIVPFAVHKIPRSKGSGFWIPTLQVFASFNLILSLVLSDNFLTYKRRYWWQSCYVWAVWIEGLFGFGLLLSCRITQTFQLYYIFVKRCLPPIRSYNFLPLILLPWIAVSAFIHIRKPLNYRCHMGFQWIIPVVSLHALYVIVLVGFTGAIRHIEFRFDELKDLWNGILVSASSIGIWVAAYILNEIHDDISWLQVVSRFLLLVMAGILVLTLFSISSSQPLLSQISLRRTRREPLEFDSMGKALGITDSGLLLQRELTAVINPTEPLNELLLNKRFRLSFMAFADSCLAGESVHFYDEVQELGKIPVEDPVRRIYMARHIIEKYIKPGASMEVNISHRCRQEILTTSNLADPHLFGNALNELIQLMKMNLGKDYWSSMFFMKFKEETSMRSNDCNLEQMTGWSYSPRSSKNLKSYGSWAIITGATDGIGKAFAIQLAEKGLNLILVGRNSNKLQTVSNEIQLSSPGTKIKRVVFDFSGDISAGVAGVEEAVKGLDVGILINNVGITYPAARYFHEVEESVWMNIVRVNLEGTTKVTRAVLKGMVDRKRGAIVNIGSGAAIVVPSHPLYAIYAATKAYVDQLSRCLYVEYKHLGIDVQCQVPLYVATQMVSKAASIEKSSMFIPTANDYARAGVRRIGYEYRCTPYWAHSLQWCFASLLSDHILNAWRLAVVTRRRRDSISTHHLSSS</sequence>
<evidence type="ECO:0000256" key="1">
    <source>
        <dbReference type="ARBA" id="ARBA00022857"/>
    </source>
</evidence>
<dbReference type="GO" id="GO:0080120">
    <property type="term" value="P:CAAX-box protein maturation"/>
    <property type="evidence" value="ECO:0007669"/>
    <property type="project" value="UniProtKB-ARBA"/>
</dbReference>
<dbReference type="InterPro" id="IPR008700">
    <property type="entry name" value="TypeIII_avirulence_cleave"/>
</dbReference>
<dbReference type="SUPFAM" id="SSF51735">
    <property type="entry name" value="NAD(P)-binding Rossmann-fold domains"/>
    <property type="match status" value="1"/>
</dbReference>
<dbReference type="Pfam" id="PF00106">
    <property type="entry name" value="adh_short"/>
    <property type="match status" value="1"/>
</dbReference>
<organism evidence="5 6">
    <name type="scientific">Cannabis sativa</name>
    <name type="common">Hemp</name>
    <name type="synonym">Marijuana</name>
    <dbReference type="NCBI Taxonomy" id="3483"/>
    <lineage>
        <taxon>Eukaryota</taxon>
        <taxon>Viridiplantae</taxon>
        <taxon>Streptophyta</taxon>
        <taxon>Embryophyta</taxon>
        <taxon>Tracheophyta</taxon>
        <taxon>Spermatophyta</taxon>
        <taxon>Magnoliopsida</taxon>
        <taxon>eudicotyledons</taxon>
        <taxon>Gunneridae</taxon>
        <taxon>Pentapetalae</taxon>
        <taxon>rosids</taxon>
        <taxon>fabids</taxon>
        <taxon>Rosales</taxon>
        <taxon>Cannabaceae</taxon>
        <taxon>Cannabis</taxon>
    </lineage>
</organism>
<dbReference type="PROSITE" id="PS50132">
    <property type="entry name" value="RGS"/>
    <property type="match status" value="1"/>
</dbReference>
<name>A0A803PHC6_CANSA</name>
<evidence type="ECO:0000259" key="4">
    <source>
        <dbReference type="PROSITE" id="PS50132"/>
    </source>
</evidence>
<evidence type="ECO:0000313" key="5">
    <source>
        <dbReference type="EnsemblPlants" id="cds.evm.model.04.414"/>
    </source>
</evidence>
<accession>A0A803PHC6</accession>
<dbReference type="Pfam" id="PF00615">
    <property type="entry name" value="RGS"/>
    <property type="match status" value="1"/>
</dbReference>
<dbReference type="InterPro" id="IPR036291">
    <property type="entry name" value="NAD(P)-bd_dom_sf"/>
</dbReference>
<dbReference type="InterPro" id="IPR036305">
    <property type="entry name" value="RGS_sf"/>
</dbReference>
<dbReference type="GO" id="GO:0004175">
    <property type="term" value="F:endopeptidase activity"/>
    <property type="evidence" value="ECO:0007669"/>
    <property type="project" value="UniProtKB-ARBA"/>
</dbReference>
<keyword evidence="1" id="KW-0521">NADP</keyword>
<feature type="transmembrane region" description="Helical" evidence="3">
    <location>
        <begin position="501"/>
        <end position="522"/>
    </location>
</feature>
<dbReference type="PANTHER" id="PTHR43899">
    <property type="entry name" value="RH59310P"/>
    <property type="match status" value="1"/>
</dbReference>
<feature type="transmembrane region" description="Helical" evidence="3">
    <location>
        <begin position="218"/>
        <end position="241"/>
    </location>
</feature>
<feature type="transmembrane region" description="Helical" evidence="3">
    <location>
        <begin position="388"/>
        <end position="413"/>
    </location>
</feature>
<dbReference type="GO" id="GO:0005783">
    <property type="term" value="C:endoplasmic reticulum"/>
    <property type="evidence" value="ECO:0007669"/>
    <property type="project" value="TreeGrafter"/>
</dbReference>